<dbReference type="PANTHER" id="PTHR30143">
    <property type="entry name" value="ACID HYDRATASE"/>
    <property type="match status" value="1"/>
</dbReference>
<evidence type="ECO:0008006" key="2">
    <source>
        <dbReference type="Google" id="ProtNLM"/>
    </source>
</evidence>
<protein>
    <recommendedName>
        <fullName evidence="2">Fumarylacetoacetase-like C-terminal domain-containing protein</fullName>
    </recommendedName>
</protein>
<dbReference type="GO" id="GO:0005737">
    <property type="term" value="C:cytoplasm"/>
    <property type="evidence" value="ECO:0007669"/>
    <property type="project" value="TreeGrafter"/>
</dbReference>
<dbReference type="AlphaFoldDB" id="A0A7S1XQ77"/>
<dbReference type="PANTHER" id="PTHR30143:SF0">
    <property type="entry name" value="2-KETO-4-PENTENOATE HYDRATASE"/>
    <property type="match status" value="1"/>
</dbReference>
<organism evidence="1">
    <name type="scientific">Phaeomonas parva</name>
    <dbReference type="NCBI Taxonomy" id="124430"/>
    <lineage>
        <taxon>Eukaryota</taxon>
        <taxon>Sar</taxon>
        <taxon>Stramenopiles</taxon>
        <taxon>Ochrophyta</taxon>
        <taxon>Pinguiophyceae</taxon>
        <taxon>Pinguiochrysidales</taxon>
        <taxon>Pinguiochrysidaceae</taxon>
        <taxon>Phaeomonas</taxon>
    </lineage>
</organism>
<sequence>MRTAGRRMLLPLRPQRSLQSAAAAREVAEYMLAKRMTPGDFEAGAYLREPGTGFLAAHADMTLADAYAVHAAMEELAPHGGYKVGATNAAAQKGFGVEEPFCAPLPAAAIRSAAPAGAAGAALTIPAAELGGGEGLRGGEAEWCFKLKPEGDAAWDALLAAAARDDVDAAAIVGVVNDLFPAVEVCATRYGTIPGPPSAPMKILDGGGNGAVVKATALPGPDAALPLAERLASFADRAVVARVDGEVKAEGSGRDVLGDPLNALAWLANELRGSPGRLGALAGRIVMTGTCVGLVRVLPGQTFAADFEGYGVIEVDFPGA</sequence>
<dbReference type="Gene3D" id="3.90.850.10">
    <property type="entry name" value="Fumarylacetoacetase-like, C-terminal domain"/>
    <property type="match status" value="1"/>
</dbReference>
<dbReference type="SUPFAM" id="SSF56529">
    <property type="entry name" value="FAH"/>
    <property type="match status" value="1"/>
</dbReference>
<reference evidence="1" key="1">
    <citation type="submission" date="2021-01" db="EMBL/GenBank/DDBJ databases">
        <authorList>
            <person name="Corre E."/>
            <person name="Pelletier E."/>
            <person name="Niang G."/>
            <person name="Scheremetjew M."/>
            <person name="Finn R."/>
            <person name="Kale V."/>
            <person name="Holt S."/>
            <person name="Cochrane G."/>
            <person name="Meng A."/>
            <person name="Brown T."/>
            <person name="Cohen L."/>
        </authorList>
    </citation>
    <scope>NUCLEOTIDE SEQUENCE</scope>
    <source>
        <strain evidence="1">CCMP2877</strain>
    </source>
</reference>
<accession>A0A7S1XQ77</accession>
<dbReference type="InterPro" id="IPR050772">
    <property type="entry name" value="Hydratase-Decarb/MhpD_sf"/>
</dbReference>
<proteinExistence type="predicted"/>
<gene>
    <name evidence="1" type="ORF">PPAR1163_LOCUS9873</name>
</gene>
<name>A0A7S1XQ77_9STRA</name>
<dbReference type="InterPro" id="IPR036663">
    <property type="entry name" value="Fumarylacetoacetase_C_sf"/>
</dbReference>
<evidence type="ECO:0000313" key="1">
    <source>
        <dbReference type="EMBL" id="CAD9251511.1"/>
    </source>
</evidence>
<dbReference type="EMBL" id="HBGJ01015335">
    <property type="protein sequence ID" value="CAD9251511.1"/>
    <property type="molecule type" value="Transcribed_RNA"/>
</dbReference>
<dbReference type="GO" id="GO:0008684">
    <property type="term" value="F:2-oxopent-4-enoate hydratase activity"/>
    <property type="evidence" value="ECO:0007669"/>
    <property type="project" value="TreeGrafter"/>
</dbReference>